<dbReference type="Gene3D" id="1.25.40.20">
    <property type="entry name" value="Ankyrin repeat-containing domain"/>
    <property type="match status" value="2"/>
</dbReference>
<gene>
    <name evidence="4" type="ORF">TVAG_102350</name>
</gene>
<reference evidence="4" key="1">
    <citation type="submission" date="2006-10" db="EMBL/GenBank/DDBJ databases">
        <authorList>
            <person name="Amadeo P."/>
            <person name="Zhao Q."/>
            <person name="Wortman J."/>
            <person name="Fraser-Liggett C."/>
            <person name="Carlton J."/>
        </authorList>
    </citation>
    <scope>NUCLEOTIDE SEQUENCE</scope>
    <source>
        <strain evidence="4">G3</strain>
    </source>
</reference>
<dbReference type="EMBL" id="DS113356">
    <property type="protein sequence ID" value="EAY09486.1"/>
    <property type="molecule type" value="Genomic_DNA"/>
</dbReference>
<evidence type="ECO:0000313" key="4">
    <source>
        <dbReference type="EMBL" id="EAY09486.1"/>
    </source>
</evidence>
<feature type="repeat" description="ANK" evidence="3">
    <location>
        <begin position="531"/>
        <end position="563"/>
    </location>
</feature>
<dbReference type="Proteomes" id="UP000001542">
    <property type="component" value="Unassembled WGS sequence"/>
</dbReference>
<accession>A2ECU1</accession>
<dbReference type="PROSITE" id="PS50297">
    <property type="entry name" value="ANK_REP_REGION"/>
    <property type="match status" value="4"/>
</dbReference>
<dbReference type="SUPFAM" id="SSF48403">
    <property type="entry name" value="Ankyrin repeat"/>
    <property type="match status" value="1"/>
</dbReference>
<dbReference type="SMR" id="A2ECU1"/>
<dbReference type="PANTHER" id="PTHR24198">
    <property type="entry name" value="ANKYRIN REPEAT AND PROTEIN KINASE DOMAIN-CONTAINING PROTEIN"/>
    <property type="match status" value="1"/>
</dbReference>
<keyword evidence="1" id="KW-0677">Repeat</keyword>
<keyword evidence="5" id="KW-1185">Reference proteome</keyword>
<dbReference type="PANTHER" id="PTHR24198:SF165">
    <property type="entry name" value="ANKYRIN REPEAT-CONTAINING PROTEIN-RELATED"/>
    <property type="match status" value="1"/>
</dbReference>
<evidence type="ECO:0000313" key="5">
    <source>
        <dbReference type="Proteomes" id="UP000001542"/>
    </source>
</evidence>
<dbReference type="InterPro" id="IPR036770">
    <property type="entry name" value="Ankyrin_rpt-contain_sf"/>
</dbReference>
<dbReference type="VEuPathDB" id="TrichDB:TVAGG3_0563920"/>
<dbReference type="STRING" id="5722.A2ECU1"/>
<feature type="repeat" description="ANK" evidence="3">
    <location>
        <begin position="397"/>
        <end position="419"/>
    </location>
</feature>
<protein>
    <submittedName>
        <fullName evidence="4">Uncharacterized protein</fullName>
    </submittedName>
</protein>
<dbReference type="InterPro" id="IPR002110">
    <property type="entry name" value="Ankyrin_rpt"/>
</dbReference>
<feature type="repeat" description="ANK" evidence="3">
    <location>
        <begin position="564"/>
        <end position="588"/>
    </location>
</feature>
<dbReference type="InParanoid" id="A2ECU1"/>
<dbReference type="KEGG" id="tva:4767409"/>
<sequence>MQSAQEYRELQVKIDVLTAETIGETFEWIRKSSIYQKKDGAYEILSLLLQYSYIRPLNLNNITILGKFILQPFSNEQRLDMLIRNLRSNSSPFGGRSSENVIFFINIVDLLEIPKTLVIDNLIDSFTEGLFDSDDNFALFVFLGPDLEKYNSNLFKTILKQYQESLPKWVSNFSRVKSNDWALMKQYREEFGIRGGVNYSIRADDLSALRLGLINPNFRLDSQLSFTIYEPTVQISSLPTIFDYALFCGSPQIIDFFLTTIVPKHQEMLNEPTHAQYAVAGGKIEVVKKLKENKFNFDGSLIVSVMFHQREIFDWLLQNTNEDKTKISPIFGSILHAALKFDNFDTSLFYVNENLLLTSSDKKNRTPLHVAVSTGILANVDMILSKGDVDVNAVDKDGMSPLMLAVENNNEEITKRLLQIEKLDIETVDDIGLTAIGHAACNGYTGILKLLLERKDIDVNRIDEEGMTPIMSAFESEEYETCVILAKDKRTNLDVQNYNGLTMLHLSAGGLSFELFKAVLERSDVNSKDNEGRKIIHIVSTQQDLNFINLAIEKGADYKEKDDNGMSPLHHACRSGNVAVTELLVQKNDVDVNDTDNNGLTPLHYAVNSNNAKNVCKVLFDSGRLNPNLASKGNERPIMISVRKCDFETVQLFLEHDGINVEGLLKMINNGKQNRPLRDLVRKYQDKQKQQ</sequence>
<dbReference type="AlphaFoldDB" id="A2ECU1"/>
<dbReference type="Pfam" id="PF12796">
    <property type="entry name" value="Ank_2"/>
    <property type="match status" value="3"/>
</dbReference>
<evidence type="ECO:0000256" key="3">
    <source>
        <dbReference type="PROSITE-ProRule" id="PRU00023"/>
    </source>
</evidence>
<dbReference type="PROSITE" id="PS50088">
    <property type="entry name" value="ANK_REPEAT"/>
    <property type="match status" value="5"/>
</dbReference>
<name>A2ECU1_TRIV3</name>
<reference evidence="4" key="2">
    <citation type="journal article" date="2007" name="Science">
        <title>Draft genome sequence of the sexually transmitted pathogen Trichomonas vaginalis.</title>
        <authorList>
            <person name="Carlton J.M."/>
            <person name="Hirt R.P."/>
            <person name="Silva J.C."/>
            <person name="Delcher A.L."/>
            <person name="Schatz M."/>
            <person name="Zhao Q."/>
            <person name="Wortman J.R."/>
            <person name="Bidwell S.L."/>
            <person name="Alsmark U.C.M."/>
            <person name="Besteiro S."/>
            <person name="Sicheritz-Ponten T."/>
            <person name="Noel C.J."/>
            <person name="Dacks J.B."/>
            <person name="Foster P.G."/>
            <person name="Simillion C."/>
            <person name="Van de Peer Y."/>
            <person name="Miranda-Saavedra D."/>
            <person name="Barton G.J."/>
            <person name="Westrop G.D."/>
            <person name="Mueller S."/>
            <person name="Dessi D."/>
            <person name="Fiori P.L."/>
            <person name="Ren Q."/>
            <person name="Paulsen I."/>
            <person name="Zhang H."/>
            <person name="Bastida-Corcuera F.D."/>
            <person name="Simoes-Barbosa A."/>
            <person name="Brown M.T."/>
            <person name="Hayes R.D."/>
            <person name="Mukherjee M."/>
            <person name="Okumura C.Y."/>
            <person name="Schneider R."/>
            <person name="Smith A.J."/>
            <person name="Vanacova S."/>
            <person name="Villalvazo M."/>
            <person name="Haas B.J."/>
            <person name="Pertea M."/>
            <person name="Feldblyum T.V."/>
            <person name="Utterback T.R."/>
            <person name="Shu C.L."/>
            <person name="Osoegawa K."/>
            <person name="de Jong P.J."/>
            <person name="Hrdy I."/>
            <person name="Horvathova L."/>
            <person name="Zubacova Z."/>
            <person name="Dolezal P."/>
            <person name="Malik S.B."/>
            <person name="Logsdon J.M. Jr."/>
            <person name="Henze K."/>
            <person name="Gupta A."/>
            <person name="Wang C.C."/>
            <person name="Dunne R.L."/>
            <person name="Upcroft J.A."/>
            <person name="Upcroft P."/>
            <person name="White O."/>
            <person name="Salzberg S.L."/>
            <person name="Tang P."/>
            <person name="Chiu C.-H."/>
            <person name="Lee Y.-S."/>
            <person name="Embley T.M."/>
            <person name="Coombs G.H."/>
            <person name="Mottram J.C."/>
            <person name="Tachezy J."/>
            <person name="Fraser-Liggett C.M."/>
            <person name="Johnson P.J."/>
        </authorList>
    </citation>
    <scope>NUCLEOTIDE SEQUENCE [LARGE SCALE GENOMIC DNA]</scope>
    <source>
        <strain evidence="4">G3</strain>
    </source>
</reference>
<evidence type="ECO:0000256" key="1">
    <source>
        <dbReference type="ARBA" id="ARBA00022737"/>
    </source>
</evidence>
<feature type="repeat" description="ANK" evidence="3">
    <location>
        <begin position="598"/>
        <end position="623"/>
    </location>
</feature>
<organism evidence="4 5">
    <name type="scientific">Trichomonas vaginalis (strain ATCC PRA-98 / G3)</name>
    <dbReference type="NCBI Taxonomy" id="412133"/>
    <lineage>
        <taxon>Eukaryota</taxon>
        <taxon>Metamonada</taxon>
        <taxon>Parabasalia</taxon>
        <taxon>Trichomonadida</taxon>
        <taxon>Trichomonadidae</taxon>
        <taxon>Trichomonas</taxon>
    </lineage>
</organism>
<keyword evidence="2 3" id="KW-0040">ANK repeat</keyword>
<dbReference type="eggNOG" id="KOG0504">
    <property type="taxonomic scope" value="Eukaryota"/>
</dbReference>
<dbReference type="OrthoDB" id="7464126at2759"/>
<evidence type="ECO:0000256" key="2">
    <source>
        <dbReference type="ARBA" id="ARBA00023043"/>
    </source>
</evidence>
<dbReference type="RefSeq" id="XP_001321709.1">
    <property type="nucleotide sequence ID" value="XM_001321674.1"/>
</dbReference>
<dbReference type="VEuPathDB" id="TrichDB:TVAG_102350"/>
<feature type="repeat" description="ANK" evidence="3">
    <location>
        <begin position="363"/>
        <end position="396"/>
    </location>
</feature>
<dbReference type="SMART" id="SM00248">
    <property type="entry name" value="ANK"/>
    <property type="match status" value="11"/>
</dbReference>
<proteinExistence type="predicted"/>